<keyword evidence="5" id="KW-0547">Nucleotide-binding</keyword>
<sequence length="1909" mass="217737">MRYNKKGNLLVSLRAKALAKLAQESLDNVKYSCSKGNATDNDSLNLITHSLPLFYSTNTSKLYTIPLNLNEWEVLISLSQSTVHTIEQAMKLLDDVISSYFLESPRQRFTDVLISKFKQEQLRHPNEILTFQLTRFILSLTNKFPELIKNCTKLIDGYLTSVSQLYCKKPSSMFSLIGFMHALIFDTEGASVEVCEFVWQKFTILLNDDAFFLEVEKVLNNSPNFTNDTMVQYFDAGHEICSSFFSELISRFQVSLALRVLHKSNRHHLLNPCSLSLHVLEIQKMEYDSKQEVNNCSPTEKQMVDNFKNAIETNKQLLIDICKFALRNCSRMDNLDLSSEDRAKFTFNSKAYFLELLCLIPYVFESNSKEFKEYLKLVCDFMETFLLTDFITEPLIKSIICSASYLNFFTEENSLTLLRMFPLLVASDHISNDVVTDISKIFTIGLYPLNEDVIVNTIYSINNMLSVTDSGSPKLLIKERKYTLNSITDQLRERAASPHTLDLINNYDLASGANGSSKTDIGQSTITSVGYHEKLFKNCVTAVTTIASNYNDQSITALTTTILTQKVNVVSKQLDKIIIDSLAILAPFTTPSEFSLMLKFFKLATSSAIKDGKHDLLKNINDARTMISKELKSYHYESELYKLHLYDLLDIIISSGEVEHKEHRTDEELSAVADQIGLYLTPLAEMLPSPPNAPLDISTDEMFTNMFRNIWFNMTIHGFYYDSKIVKKYISQLTIIAFNTPPLASDFPANKKEMSLEMNSILRRGSSNSNIKHQKQVISKYAEQKPVQPRSTSNTKIMFLAATVLLETIRCEAGDCSKLLLYFSDPSIVSSSIEKNIESINVSMIHKFTRASQSGKPSRYNSKEIARQLNNMLLLLVHKNALLQNVAFKSCELFIRTIPSSLCHHQSLYTLLDLMTSLFDGVIDCETNKFEPDYDFYLKHFNTKVSFPSSISWRRLTLAKLTKCAKEWVKYVLNRSSHDIKILLQSYISDLNQFERLSNVEYGVSFAMDMAGSILSVDKELSRLNYIGGEKPNTIAGFISQHSWRSKYLVDKAIASSPHDIFKEITSNINKINTHLDTNSKIDQRIIAEFLDLSAALIIHGSYEASSLIHNIVQIPFNVFTQSTLKASTDVWLTIMKERPELAHILLVEVGYRWMRSIDDSIGLYSHKYDITRAECQMMEYKPYNKKAINRNAKLTTDALEPHRILVSFFSSHFEGTLFQSDSLLKLFTNWVYHSVDKLCNASLHPFSRLIRNELLVFAVEVLGVNYKQNSKAVGKLCNVIVKCGLSWYKSPISWPFGANELRNKADLAVAIDLSNRLDKASGILTYYCKLEYQLLQIALQDEIFRMKTWLSPLNKIESNIGSISMDMIKAAMAINPSIAINIAQSLSKEKNLNELTMLISNDPLKFVGIPDALGPYLEDRMRNSKADLHYVTYWCPTTPLKSIDLFLPEHNQDRFILQYAVHSLEFHDVNVIFFYVPQIVQCLRYDHTGYVERLILDTAMNSVLFSHQIIWNMLANCYKGDEGLIEDEIKPTLDRVREKLVATFNKSHSEFYHREFKFFNEVTGISGKLKPYIKKSKAEKKQKIDEEMAKIVVEPGVYLPSNPDGIVIDINRKSGKPLQSHAKAPFMATFKIKKDVEGDNGGLQTVEKWQAAIFKVGDDCRQDVLALQLISMFRTIWSNIGLDVYVFPYRVTATAPGCGVIDVLPNSISRDMLGREAVNGLYEYFISKFGNETSFEFQNARNNFVKSLAGYSVISYLLQFKDRHNGNIMYDDQGHCLHIDFGFIFDIVPGGVKFEAVPFKLTKEMVNVMGGSQETQAYRDFEELCIKAYLAARPHMDAIIECVKPMLGSGLPCFKGVKTIRNLRNRFQPQKTEHEAAMYMKNLIRKSYESLFTKGYDEFQRLTNGIPY</sequence>
<evidence type="ECO:0000313" key="11">
    <source>
        <dbReference type="Proteomes" id="UP000000267"/>
    </source>
</evidence>
<dbReference type="GO" id="GO:0004430">
    <property type="term" value="F:1-phosphatidylinositol 4-kinase activity"/>
    <property type="evidence" value="ECO:0007669"/>
    <property type="project" value="UniProtKB-EC"/>
</dbReference>
<evidence type="ECO:0000256" key="7">
    <source>
        <dbReference type="ARBA" id="ARBA00022840"/>
    </source>
</evidence>
<protein>
    <recommendedName>
        <fullName evidence="3">1-phosphatidylinositol 4-kinase</fullName>
        <ecNumber evidence="3">2.7.1.67</ecNumber>
    </recommendedName>
</protein>
<dbReference type="CDD" id="cd05167">
    <property type="entry name" value="PI4Kc_III_alpha"/>
    <property type="match status" value="1"/>
</dbReference>
<dbReference type="InterPro" id="IPR000403">
    <property type="entry name" value="PI3/4_kinase_cat_dom"/>
</dbReference>
<dbReference type="GO" id="GO:0005524">
    <property type="term" value="F:ATP binding"/>
    <property type="evidence" value="ECO:0007669"/>
    <property type="project" value="UniProtKB-KW"/>
</dbReference>
<dbReference type="GO" id="GO:0006995">
    <property type="term" value="P:cellular response to nitrogen starvation"/>
    <property type="evidence" value="ECO:0007669"/>
    <property type="project" value="EnsemblFungi"/>
</dbReference>
<dbReference type="GO" id="GO:0030866">
    <property type="term" value="P:cortical actin cytoskeleton organization"/>
    <property type="evidence" value="ECO:0007669"/>
    <property type="project" value="EnsemblFungi"/>
</dbReference>
<dbReference type="STRING" id="436907.A7TRY5"/>
<feature type="domain" description="PIK helical" evidence="9">
    <location>
        <begin position="1365"/>
        <end position="1540"/>
    </location>
</feature>
<evidence type="ECO:0000256" key="4">
    <source>
        <dbReference type="ARBA" id="ARBA00022679"/>
    </source>
</evidence>
<dbReference type="PROSITE" id="PS00915">
    <property type="entry name" value="PI3_4_KINASE_1"/>
    <property type="match status" value="1"/>
</dbReference>
<dbReference type="PROSITE" id="PS50290">
    <property type="entry name" value="PI3_4_KINASE_3"/>
    <property type="match status" value="1"/>
</dbReference>
<dbReference type="Pfam" id="PF00613">
    <property type="entry name" value="PI3Ka"/>
    <property type="match status" value="1"/>
</dbReference>
<evidence type="ECO:0000313" key="10">
    <source>
        <dbReference type="EMBL" id="EDO14970.1"/>
    </source>
</evidence>
<dbReference type="InterPro" id="IPR016024">
    <property type="entry name" value="ARM-type_fold"/>
</dbReference>
<dbReference type="GO" id="GO:0060237">
    <property type="term" value="P:regulation of fungal-type cell wall organization"/>
    <property type="evidence" value="ECO:0007669"/>
    <property type="project" value="EnsemblFungi"/>
</dbReference>
<dbReference type="GO" id="GO:0046854">
    <property type="term" value="P:phosphatidylinositol phosphate biosynthetic process"/>
    <property type="evidence" value="ECO:0007669"/>
    <property type="project" value="EnsemblFungi"/>
</dbReference>
<dbReference type="FunFam" id="1.25.40.70:FF:000011">
    <property type="entry name" value="Phosphatidylinositol 4-kinase alpha"/>
    <property type="match status" value="1"/>
</dbReference>
<dbReference type="KEGG" id="vpo:Kpol_414p3"/>
<proteinExistence type="inferred from homology"/>
<dbReference type="GO" id="GO:0140504">
    <property type="term" value="P:microlipophagy"/>
    <property type="evidence" value="ECO:0007669"/>
    <property type="project" value="EnsemblFungi"/>
</dbReference>
<dbReference type="OMA" id="TIEVWQS"/>
<dbReference type="SMART" id="SM00145">
    <property type="entry name" value="PI3Ka"/>
    <property type="match status" value="1"/>
</dbReference>
<comment type="similarity">
    <text evidence="2">Belongs to the PI3/PI4-kinase family. Type III PI4K subfamily.</text>
</comment>
<dbReference type="Proteomes" id="UP000000267">
    <property type="component" value="Unassembled WGS sequence"/>
</dbReference>
<dbReference type="InterPro" id="IPR018936">
    <property type="entry name" value="PI3/4_kinase_CS"/>
</dbReference>
<dbReference type="PROSITE" id="PS00916">
    <property type="entry name" value="PI3_4_KINASE_2"/>
    <property type="match status" value="1"/>
</dbReference>
<dbReference type="FunCoup" id="A7TRY5">
    <property type="interactions" value="935"/>
</dbReference>
<dbReference type="InterPro" id="IPR045495">
    <property type="entry name" value="PI4K_N"/>
</dbReference>
<accession>A7TRY5</accession>
<dbReference type="GeneID" id="5543014"/>
<dbReference type="SUPFAM" id="SSF48371">
    <property type="entry name" value="ARM repeat"/>
    <property type="match status" value="1"/>
</dbReference>
<dbReference type="FunFam" id="3.30.1010.10:FF:000014">
    <property type="entry name" value="Phosphatidylinositol 4-kinase STT4"/>
    <property type="match status" value="1"/>
</dbReference>
<gene>
    <name evidence="10" type="ORF">Kpol_414p3</name>
</gene>
<evidence type="ECO:0000256" key="2">
    <source>
        <dbReference type="ARBA" id="ARBA00006209"/>
    </source>
</evidence>
<dbReference type="PANTHER" id="PTHR10048">
    <property type="entry name" value="PHOSPHATIDYLINOSITOL KINASE"/>
    <property type="match status" value="1"/>
</dbReference>
<dbReference type="Gene3D" id="1.25.40.70">
    <property type="entry name" value="Phosphatidylinositol 3-kinase, accessory domain (PIK)"/>
    <property type="match status" value="1"/>
</dbReference>
<dbReference type="OrthoDB" id="10264149at2759"/>
<dbReference type="PhylomeDB" id="A7TRY5"/>
<evidence type="ECO:0000256" key="1">
    <source>
        <dbReference type="ARBA" id="ARBA00001686"/>
    </source>
</evidence>
<dbReference type="Gene3D" id="3.30.1010.10">
    <property type="entry name" value="Phosphatidylinositol 3-kinase Catalytic Subunit, Chain A, domain 4"/>
    <property type="match status" value="1"/>
</dbReference>
<keyword evidence="11" id="KW-1185">Reference proteome</keyword>
<keyword evidence="7" id="KW-0067">ATP-binding</keyword>
<evidence type="ECO:0000259" key="8">
    <source>
        <dbReference type="PROSITE" id="PS50290"/>
    </source>
</evidence>
<dbReference type="RefSeq" id="XP_001642828.1">
    <property type="nucleotide sequence ID" value="XM_001642778.1"/>
</dbReference>
<keyword evidence="6" id="KW-0418">Kinase</keyword>
<dbReference type="GO" id="GO:0005737">
    <property type="term" value="C:cytoplasm"/>
    <property type="evidence" value="ECO:0007669"/>
    <property type="project" value="TreeGrafter"/>
</dbReference>
<dbReference type="InterPro" id="IPR015433">
    <property type="entry name" value="PI3/4_kinase"/>
</dbReference>
<dbReference type="EC" id="2.7.1.67" evidence="3"/>
<name>A7TRY5_VANPO</name>
<dbReference type="PROSITE" id="PS51545">
    <property type="entry name" value="PIK_HELICAL"/>
    <property type="match status" value="1"/>
</dbReference>
<dbReference type="InterPro" id="IPR001263">
    <property type="entry name" value="PI3K_accessory_dom"/>
</dbReference>
<reference evidence="10 11" key="1">
    <citation type="journal article" date="2007" name="Proc. Natl. Acad. Sci. U.S.A.">
        <title>Independent sorting-out of thousands of duplicated gene pairs in two yeast species descended from a whole-genome duplication.</title>
        <authorList>
            <person name="Scannell D.R."/>
            <person name="Frank A.C."/>
            <person name="Conant G.C."/>
            <person name="Byrne K.P."/>
            <person name="Woolfit M."/>
            <person name="Wolfe K.H."/>
        </authorList>
    </citation>
    <scope>NUCLEOTIDE SEQUENCE [LARGE SCALE GENOMIC DNA]</scope>
    <source>
        <strain evidence="11">ATCC 22028 / DSM 70294 / BCRC 21397 / CBS 2163 / NBRC 10782 / NRRL Y-8283 / UCD 57-17</strain>
    </source>
</reference>
<dbReference type="SMART" id="SM00146">
    <property type="entry name" value="PI3Kc"/>
    <property type="match status" value="1"/>
</dbReference>
<comment type="catalytic activity">
    <reaction evidence="1">
        <text>a 1,2-diacyl-sn-glycero-3-phospho-(1D-myo-inositol) + ATP = a 1,2-diacyl-sn-glycero-3-phospho-(1D-myo-inositol 4-phosphate) + ADP + H(+)</text>
        <dbReference type="Rhea" id="RHEA:19877"/>
        <dbReference type="ChEBI" id="CHEBI:15378"/>
        <dbReference type="ChEBI" id="CHEBI:30616"/>
        <dbReference type="ChEBI" id="CHEBI:57880"/>
        <dbReference type="ChEBI" id="CHEBI:58178"/>
        <dbReference type="ChEBI" id="CHEBI:456216"/>
        <dbReference type="EC" id="2.7.1.67"/>
    </reaction>
</comment>
<keyword evidence="4" id="KW-0808">Transferase</keyword>
<feature type="domain" description="PI3K/PI4K catalytic" evidence="8">
    <location>
        <begin position="1613"/>
        <end position="1893"/>
    </location>
</feature>
<dbReference type="InterPro" id="IPR011009">
    <property type="entry name" value="Kinase-like_dom_sf"/>
</dbReference>
<evidence type="ECO:0000259" key="9">
    <source>
        <dbReference type="PROSITE" id="PS51545"/>
    </source>
</evidence>
<evidence type="ECO:0000256" key="5">
    <source>
        <dbReference type="ARBA" id="ARBA00022741"/>
    </source>
</evidence>
<dbReference type="Gene3D" id="1.10.1070.11">
    <property type="entry name" value="Phosphatidylinositol 3-/4-kinase, catalytic domain"/>
    <property type="match status" value="1"/>
</dbReference>
<dbReference type="InParanoid" id="A7TRY5"/>
<dbReference type="FunFam" id="1.10.1070.11:FF:000022">
    <property type="entry name" value="Phosphatidylinositol 4-kinase stt4"/>
    <property type="match status" value="1"/>
</dbReference>
<dbReference type="Pfam" id="PF19274">
    <property type="entry name" value="PI4K_N"/>
    <property type="match status" value="1"/>
</dbReference>
<dbReference type="GO" id="GO:0061909">
    <property type="term" value="P:autophagosome-lysosome fusion"/>
    <property type="evidence" value="ECO:0007669"/>
    <property type="project" value="EnsemblFungi"/>
</dbReference>
<dbReference type="GO" id="GO:0005886">
    <property type="term" value="C:plasma membrane"/>
    <property type="evidence" value="ECO:0007669"/>
    <property type="project" value="EnsemblFungi"/>
</dbReference>
<dbReference type="GO" id="GO:0048015">
    <property type="term" value="P:phosphatidylinositol-mediated signaling"/>
    <property type="evidence" value="ECO:0007669"/>
    <property type="project" value="TreeGrafter"/>
</dbReference>
<dbReference type="HOGENOM" id="CLU_000893_1_1_1"/>
<dbReference type="PANTHER" id="PTHR10048:SF15">
    <property type="entry name" value="PHOSPHATIDYLINOSITOL 4-KINASE ALPHA"/>
    <property type="match status" value="1"/>
</dbReference>
<evidence type="ECO:0000256" key="3">
    <source>
        <dbReference type="ARBA" id="ARBA00012169"/>
    </source>
</evidence>
<dbReference type="EMBL" id="DS480491">
    <property type="protein sequence ID" value="EDO14970.1"/>
    <property type="molecule type" value="Genomic_DNA"/>
</dbReference>
<dbReference type="InterPro" id="IPR042236">
    <property type="entry name" value="PI3K_accessory_sf"/>
</dbReference>
<dbReference type="eggNOG" id="KOG0902">
    <property type="taxonomic scope" value="Eukaryota"/>
</dbReference>
<evidence type="ECO:0000256" key="6">
    <source>
        <dbReference type="ARBA" id="ARBA00022777"/>
    </source>
</evidence>
<dbReference type="InterPro" id="IPR036940">
    <property type="entry name" value="PI3/4_kinase_cat_sf"/>
</dbReference>
<dbReference type="SUPFAM" id="SSF56112">
    <property type="entry name" value="Protein kinase-like (PK-like)"/>
    <property type="match status" value="1"/>
</dbReference>
<organism evidence="11">
    <name type="scientific">Vanderwaltozyma polyspora (strain ATCC 22028 / DSM 70294 / BCRC 21397 / CBS 2163 / NBRC 10782 / NRRL Y-8283 / UCD 57-17)</name>
    <name type="common">Kluyveromyces polysporus</name>
    <dbReference type="NCBI Taxonomy" id="436907"/>
    <lineage>
        <taxon>Eukaryota</taxon>
        <taxon>Fungi</taxon>
        <taxon>Dikarya</taxon>
        <taxon>Ascomycota</taxon>
        <taxon>Saccharomycotina</taxon>
        <taxon>Saccharomycetes</taxon>
        <taxon>Saccharomycetales</taxon>
        <taxon>Saccharomycetaceae</taxon>
        <taxon>Vanderwaltozyma</taxon>
    </lineage>
</organism>
<dbReference type="Pfam" id="PF00454">
    <property type="entry name" value="PI3_PI4_kinase"/>
    <property type="match status" value="1"/>
</dbReference>
<dbReference type="GO" id="GO:0000422">
    <property type="term" value="P:autophagy of mitochondrion"/>
    <property type="evidence" value="ECO:0007669"/>
    <property type="project" value="EnsemblFungi"/>
</dbReference>